<dbReference type="EMBL" id="VSRR010001928">
    <property type="protein sequence ID" value="MPC28529.1"/>
    <property type="molecule type" value="Genomic_DNA"/>
</dbReference>
<protein>
    <submittedName>
        <fullName evidence="1">Uncharacterized protein</fullName>
    </submittedName>
</protein>
<evidence type="ECO:0000313" key="1">
    <source>
        <dbReference type="EMBL" id="MPC28529.1"/>
    </source>
</evidence>
<reference evidence="1 2" key="1">
    <citation type="submission" date="2019-05" db="EMBL/GenBank/DDBJ databases">
        <title>Another draft genome of Portunus trituberculatus and its Hox gene families provides insights of decapod evolution.</title>
        <authorList>
            <person name="Jeong J.-H."/>
            <person name="Song I."/>
            <person name="Kim S."/>
            <person name="Choi T."/>
            <person name="Kim D."/>
            <person name="Ryu S."/>
            <person name="Kim W."/>
        </authorList>
    </citation>
    <scope>NUCLEOTIDE SEQUENCE [LARGE SCALE GENOMIC DNA]</scope>
    <source>
        <tissue evidence="1">Muscle</tissue>
    </source>
</reference>
<gene>
    <name evidence="1" type="ORF">E2C01_021736</name>
</gene>
<dbReference type="Proteomes" id="UP000324222">
    <property type="component" value="Unassembled WGS sequence"/>
</dbReference>
<keyword evidence="2" id="KW-1185">Reference proteome</keyword>
<evidence type="ECO:0000313" key="2">
    <source>
        <dbReference type="Proteomes" id="UP000324222"/>
    </source>
</evidence>
<comment type="caution">
    <text evidence="1">The sequence shown here is derived from an EMBL/GenBank/DDBJ whole genome shotgun (WGS) entry which is preliminary data.</text>
</comment>
<organism evidence="1 2">
    <name type="scientific">Portunus trituberculatus</name>
    <name type="common">Swimming crab</name>
    <name type="synonym">Neptunus trituberculatus</name>
    <dbReference type="NCBI Taxonomy" id="210409"/>
    <lineage>
        <taxon>Eukaryota</taxon>
        <taxon>Metazoa</taxon>
        <taxon>Ecdysozoa</taxon>
        <taxon>Arthropoda</taxon>
        <taxon>Crustacea</taxon>
        <taxon>Multicrustacea</taxon>
        <taxon>Malacostraca</taxon>
        <taxon>Eumalacostraca</taxon>
        <taxon>Eucarida</taxon>
        <taxon>Decapoda</taxon>
        <taxon>Pleocyemata</taxon>
        <taxon>Brachyura</taxon>
        <taxon>Eubrachyura</taxon>
        <taxon>Portunoidea</taxon>
        <taxon>Portunidae</taxon>
        <taxon>Portuninae</taxon>
        <taxon>Portunus</taxon>
    </lineage>
</organism>
<dbReference type="AlphaFoldDB" id="A0A5B7E536"/>
<name>A0A5B7E536_PORTR</name>
<proteinExistence type="predicted"/>
<accession>A0A5B7E536</accession>
<sequence>MATHRANLDPDNPRDVIDEYLIAMDNKSDIAEYFSGSRMHGVDYPNHTFSTMPSVLADLPTSGPL</sequence>